<protein>
    <submittedName>
        <fullName evidence="2">Uncharacterized protein</fullName>
    </submittedName>
</protein>
<dbReference type="AlphaFoldDB" id="A0AA39E711"/>
<feature type="compositionally biased region" description="Polar residues" evidence="1">
    <location>
        <begin position="43"/>
        <end position="63"/>
    </location>
</feature>
<feature type="region of interest" description="Disordered" evidence="1">
    <location>
        <begin position="41"/>
        <end position="107"/>
    </location>
</feature>
<reference evidence="2 3" key="1">
    <citation type="journal article" date="2023" name="BMC Biotechnol.">
        <title>Vitis rotundifolia cv Carlos genome sequencing.</title>
        <authorList>
            <person name="Huff M."/>
            <person name="Hulse-Kemp A."/>
            <person name="Scheffler B."/>
            <person name="Youngblood R."/>
            <person name="Simpson S."/>
            <person name="Babiker E."/>
            <person name="Staton M."/>
        </authorList>
    </citation>
    <scope>NUCLEOTIDE SEQUENCE [LARGE SCALE GENOMIC DNA]</scope>
    <source>
        <tissue evidence="2">Leaf</tissue>
    </source>
</reference>
<evidence type="ECO:0000313" key="3">
    <source>
        <dbReference type="Proteomes" id="UP001168098"/>
    </source>
</evidence>
<keyword evidence="3" id="KW-1185">Reference proteome</keyword>
<name>A0AA39E711_VITRO</name>
<dbReference type="EMBL" id="JARBHA010000001">
    <property type="protein sequence ID" value="KAJ9708894.1"/>
    <property type="molecule type" value="Genomic_DNA"/>
</dbReference>
<proteinExistence type="predicted"/>
<evidence type="ECO:0000313" key="2">
    <source>
        <dbReference type="EMBL" id="KAJ9708894.1"/>
    </source>
</evidence>
<comment type="caution">
    <text evidence="2">The sequence shown here is derived from an EMBL/GenBank/DDBJ whole genome shotgun (WGS) entry which is preliminary data.</text>
</comment>
<dbReference type="Proteomes" id="UP001168098">
    <property type="component" value="Unassembled WGS sequence"/>
</dbReference>
<evidence type="ECO:0000256" key="1">
    <source>
        <dbReference type="SAM" id="MobiDB-lite"/>
    </source>
</evidence>
<sequence length="107" mass="12368">MSIPTRSCSSVRGSEGYFDWREMQALLQETRRLKEENEVLRIQLSSANPPRSRQPRSQQTNSRQNEKATYPGNTESSSDEHDMQLNERPLLAYYASQKETSDSTRVL</sequence>
<accession>A0AA39E711</accession>
<gene>
    <name evidence="2" type="ORF">PVL29_000744</name>
</gene>
<organism evidence="2 3">
    <name type="scientific">Vitis rotundifolia</name>
    <name type="common">Muscadine grape</name>
    <dbReference type="NCBI Taxonomy" id="103349"/>
    <lineage>
        <taxon>Eukaryota</taxon>
        <taxon>Viridiplantae</taxon>
        <taxon>Streptophyta</taxon>
        <taxon>Embryophyta</taxon>
        <taxon>Tracheophyta</taxon>
        <taxon>Spermatophyta</taxon>
        <taxon>Magnoliopsida</taxon>
        <taxon>eudicotyledons</taxon>
        <taxon>Gunneridae</taxon>
        <taxon>Pentapetalae</taxon>
        <taxon>rosids</taxon>
        <taxon>Vitales</taxon>
        <taxon>Vitaceae</taxon>
        <taxon>Viteae</taxon>
        <taxon>Vitis</taxon>
    </lineage>
</organism>